<feature type="chain" id="PRO_5002219675" evidence="2">
    <location>
        <begin position="22"/>
        <end position="172"/>
    </location>
</feature>
<feature type="transmembrane region" description="Helical" evidence="1">
    <location>
        <begin position="135"/>
        <end position="156"/>
    </location>
</feature>
<evidence type="ECO:0000313" key="3">
    <source>
        <dbReference type="EMBL" id="KIK51594.1"/>
    </source>
</evidence>
<dbReference type="PANTHER" id="PTHR37919:SF2">
    <property type="entry name" value="EXPERA DOMAIN-CONTAINING PROTEIN"/>
    <property type="match status" value="1"/>
</dbReference>
<dbReference type="Proteomes" id="UP000053593">
    <property type="component" value="Unassembled WGS sequence"/>
</dbReference>
<keyword evidence="1" id="KW-1133">Transmembrane helix</keyword>
<reference evidence="3 4" key="1">
    <citation type="submission" date="2014-04" db="EMBL/GenBank/DDBJ databases">
        <title>Evolutionary Origins and Diversification of the Mycorrhizal Mutualists.</title>
        <authorList>
            <consortium name="DOE Joint Genome Institute"/>
            <consortium name="Mycorrhizal Genomics Consortium"/>
            <person name="Kohler A."/>
            <person name="Kuo A."/>
            <person name="Nagy L.G."/>
            <person name="Floudas D."/>
            <person name="Copeland A."/>
            <person name="Barry K.W."/>
            <person name="Cichocki N."/>
            <person name="Veneault-Fourrey C."/>
            <person name="LaButti K."/>
            <person name="Lindquist E.A."/>
            <person name="Lipzen A."/>
            <person name="Lundell T."/>
            <person name="Morin E."/>
            <person name="Murat C."/>
            <person name="Riley R."/>
            <person name="Ohm R."/>
            <person name="Sun H."/>
            <person name="Tunlid A."/>
            <person name="Henrissat B."/>
            <person name="Grigoriev I.V."/>
            <person name="Hibbett D.S."/>
            <person name="Martin F."/>
        </authorList>
    </citation>
    <scope>NUCLEOTIDE SEQUENCE [LARGE SCALE GENOMIC DNA]</scope>
    <source>
        <strain evidence="3 4">FD-317 M1</strain>
    </source>
</reference>
<gene>
    <name evidence="3" type="ORF">GYMLUDRAFT_181225</name>
</gene>
<keyword evidence="1" id="KW-0812">Transmembrane</keyword>
<name>A0A0D0BPR8_9AGAR</name>
<keyword evidence="2" id="KW-0732">Signal</keyword>
<dbReference type="AlphaFoldDB" id="A0A0D0BPR8"/>
<accession>A0A0D0BPR8</accession>
<keyword evidence="1" id="KW-0472">Membrane</keyword>
<evidence type="ECO:0000256" key="2">
    <source>
        <dbReference type="SAM" id="SignalP"/>
    </source>
</evidence>
<dbReference type="HOGENOM" id="CLU_076143_2_1_1"/>
<proteinExistence type="predicted"/>
<protein>
    <submittedName>
        <fullName evidence="3">Unplaced genomic scaffold GYMLUscaffold_111, whole genome shotgun sequence</fullName>
    </submittedName>
</protein>
<dbReference type="OrthoDB" id="60858at2759"/>
<dbReference type="EMBL" id="KN834859">
    <property type="protein sequence ID" value="KIK51594.1"/>
    <property type="molecule type" value="Genomic_DNA"/>
</dbReference>
<feature type="transmembrane region" description="Helical" evidence="1">
    <location>
        <begin position="98"/>
        <end position="115"/>
    </location>
</feature>
<keyword evidence="4" id="KW-1185">Reference proteome</keyword>
<sequence length="172" mass="19976">MAVKTYTWVTLWFILIPLVEQCDGSLCFKILRHGGDLRWIWEPYNISQIVRNPFIIFLQAPEEGDQFANSQALMNVIETVLSFLYFSLTRIQWPPASLVGFASAIFTLTRPIMYWTQGYHCNYCMTEHNDSETVLSYLIIPSLLWVIVPSIIIYVLGRDICAQLRFADRVIM</sequence>
<evidence type="ECO:0000256" key="1">
    <source>
        <dbReference type="SAM" id="Phobius"/>
    </source>
</evidence>
<dbReference type="PANTHER" id="PTHR37919">
    <property type="entry name" value="PROTEIN CBG05606"/>
    <property type="match status" value="1"/>
</dbReference>
<evidence type="ECO:0000313" key="4">
    <source>
        <dbReference type="Proteomes" id="UP000053593"/>
    </source>
</evidence>
<feature type="signal peptide" evidence="2">
    <location>
        <begin position="1"/>
        <end position="21"/>
    </location>
</feature>
<organism evidence="3 4">
    <name type="scientific">Collybiopsis luxurians FD-317 M1</name>
    <dbReference type="NCBI Taxonomy" id="944289"/>
    <lineage>
        <taxon>Eukaryota</taxon>
        <taxon>Fungi</taxon>
        <taxon>Dikarya</taxon>
        <taxon>Basidiomycota</taxon>
        <taxon>Agaricomycotina</taxon>
        <taxon>Agaricomycetes</taxon>
        <taxon>Agaricomycetidae</taxon>
        <taxon>Agaricales</taxon>
        <taxon>Marasmiineae</taxon>
        <taxon>Omphalotaceae</taxon>
        <taxon>Collybiopsis</taxon>
        <taxon>Collybiopsis luxurians</taxon>
    </lineage>
</organism>